<feature type="transmembrane region" description="Helical" evidence="5">
    <location>
        <begin position="50"/>
        <end position="71"/>
    </location>
</feature>
<comment type="subcellular location">
    <subcellularLocation>
        <location evidence="1">Membrane</location>
        <topology evidence="1">Multi-pass membrane protein</topology>
    </subcellularLocation>
</comment>
<evidence type="ECO:0000256" key="1">
    <source>
        <dbReference type="ARBA" id="ARBA00004141"/>
    </source>
</evidence>
<evidence type="ECO:0000256" key="3">
    <source>
        <dbReference type="ARBA" id="ARBA00022989"/>
    </source>
</evidence>
<feature type="transmembrane region" description="Helical" evidence="5">
    <location>
        <begin position="205"/>
        <end position="224"/>
    </location>
</feature>
<dbReference type="InterPro" id="IPR001046">
    <property type="entry name" value="NRAMP_fam"/>
</dbReference>
<dbReference type="NCBIfam" id="NF037982">
    <property type="entry name" value="Nramp_1"/>
    <property type="match status" value="2"/>
</dbReference>
<feature type="transmembrane region" description="Helical" evidence="5">
    <location>
        <begin position="447"/>
        <end position="469"/>
    </location>
</feature>
<feature type="transmembrane region" description="Helical" evidence="5">
    <location>
        <begin position="92"/>
        <end position="120"/>
    </location>
</feature>
<dbReference type="PRINTS" id="PR00447">
    <property type="entry name" value="NATRESASSCMP"/>
</dbReference>
<reference evidence="6 8" key="1">
    <citation type="submission" date="2024-04" db="EMBL/GenBank/DDBJ databases">
        <title>Symmetric and asymmetric DNA N6-adenine methylation regulates different biological responses in Mucorales.</title>
        <authorList>
            <consortium name="Lawrence Berkeley National Laboratory"/>
            <person name="Lax C."/>
            <person name="Mondo S.J."/>
            <person name="Osorio-Concepcion M."/>
            <person name="Muszewska A."/>
            <person name="Corrochano-Luque M."/>
            <person name="Gutierrez G."/>
            <person name="Riley R."/>
            <person name="Lipzen A."/>
            <person name="Guo J."/>
            <person name="Hundley H."/>
            <person name="Amirebrahimi M."/>
            <person name="Ng V."/>
            <person name="Lorenzo-Gutierrez D."/>
            <person name="Binder U."/>
            <person name="Yang J."/>
            <person name="Song Y."/>
            <person name="Canovas D."/>
            <person name="Navarro E."/>
            <person name="Freitag M."/>
            <person name="Gabaldon T."/>
            <person name="Grigoriev I.V."/>
            <person name="Corrochano L.M."/>
            <person name="Nicolas F.E."/>
            <person name="Garre V."/>
        </authorList>
    </citation>
    <scope>NUCLEOTIDE SEQUENCE [LARGE SCALE GENOMIC DNA]</scope>
    <source>
        <strain evidence="6 8">L51</strain>
    </source>
</reference>
<evidence type="ECO:0000256" key="2">
    <source>
        <dbReference type="ARBA" id="ARBA00022692"/>
    </source>
</evidence>
<proteinExistence type="predicted"/>
<feature type="transmembrane region" description="Helical" evidence="5">
    <location>
        <begin position="12"/>
        <end position="30"/>
    </location>
</feature>
<keyword evidence="2 5" id="KW-0812">Transmembrane</keyword>
<organism evidence="6 8">
    <name type="scientific">Phycomyces blakesleeanus</name>
    <dbReference type="NCBI Taxonomy" id="4837"/>
    <lineage>
        <taxon>Eukaryota</taxon>
        <taxon>Fungi</taxon>
        <taxon>Fungi incertae sedis</taxon>
        <taxon>Mucoromycota</taxon>
        <taxon>Mucoromycotina</taxon>
        <taxon>Mucoromycetes</taxon>
        <taxon>Mucorales</taxon>
        <taxon>Phycomycetaceae</taxon>
        <taxon>Phycomyces</taxon>
    </lineage>
</organism>
<sequence length="606" mass="66737">MSSILFKVSSYLRVLGKYIGPGFMIAVGYLDPGNWATDMQGGSEYGYRLLFIILMSNLVAIFLQNLTIRLGTVSGYDLASASRRFFPKWINLILYVLAEIGIIATDIAEVIGSAIALNLLFPKLPLPAGVAITAADVLLVLMFYNEEPESEGSQTESSSARLVRYFEIFVMLLVLAVGVCFVIELAYSDIVAVDLFKGFLPSKEIFTDAGCLYSAIGIIGATVMPHNLYLHSFITQGRCQEWRSRRPRVIKEGEEGWVVKPNIRSVCTDGDVNYLNATPKGDIKPLVVDPDTISISLERDTSQKVDVPYLARYIESNMKNNLHYGLVDLVFALCFAFFVNCAILIVASSNFFYGPNTQRQSVQDLFSAHDLLNTYLGPPAAIVFALALLCAGQSSTLTATLAGQVIMSGFLGMSSRPWVRRILTRLVAIVPAMVAACVTGREGLSTMLVGSQVALSIQLPFAVVPLIIFTSMERCMKLDLVVEHKDLQPRPYQEKSRFDKAVALWRSQIFQIFNPTRFSKKVLNSLDNMRNSSASKQETQSMNSALPFESVVLSTEKSVAPKLKLDKWPKPIIVKNGLITKIVAIILSTILIGLNIYMVVALGLGI</sequence>
<dbReference type="Pfam" id="PF01566">
    <property type="entry name" value="Nramp"/>
    <property type="match status" value="2"/>
</dbReference>
<dbReference type="PANTHER" id="PTHR11706">
    <property type="entry name" value="SOLUTE CARRIER PROTEIN FAMILY 11 MEMBER"/>
    <property type="match status" value="1"/>
</dbReference>
<protein>
    <submittedName>
        <fullName evidence="6">Natural resistance-associated macrophage protein-domain-containing protein</fullName>
    </submittedName>
</protein>
<feature type="transmembrane region" description="Helical" evidence="5">
    <location>
        <begin position="582"/>
        <end position="604"/>
    </location>
</feature>
<evidence type="ECO:0000256" key="4">
    <source>
        <dbReference type="ARBA" id="ARBA00023136"/>
    </source>
</evidence>
<keyword evidence="3 5" id="KW-1133">Transmembrane helix</keyword>
<dbReference type="PANTHER" id="PTHR11706:SF101">
    <property type="entry name" value="MANGANESE TRANSPORTER SMF1"/>
    <property type="match status" value="1"/>
</dbReference>
<feature type="transmembrane region" description="Helical" evidence="5">
    <location>
        <begin position="422"/>
        <end position="441"/>
    </location>
</feature>
<evidence type="ECO:0000313" key="6">
    <source>
        <dbReference type="EMBL" id="KAL0075862.1"/>
    </source>
</evidence>
<dbReference type="EMBL" id="JBCLYO010000034">
    <property type="protein sequence ID" value="KAL0075862.1"/>
    <property type="molecule type" value="Genomic_DNA"/>
</dbReference>
<keyword evidence="4 5" id="KW-0472">Membrane</keyword>
<keyword evidence="8" id="KW-1185">Reference proteome</keyword>
<gene>
    <name evidence="6" type="ORF">J3Q64DRAFT_1703894</name>
    <name evidence="7" type="ORF">J3Q64DRAFT_1829669</name>
</gene>
<feature type="transmembrane region" description="Helical" evidence="5">
    <location>
        <begin position="380"/>
        <end position="402"/>
    </location>
</feature>
<evidence type="ECO:0000256" key="5">
    <source>
        <dbReference type="SAM" id="Phobius"/>
    </source>
</evidence>
<dbReference type="Proteomes" id="UP001448207">
    <property type="component" value="Unassembled WGS sequence"/>
</dbReference>
<name>A0ABR3AJ69_PHYBL</name>
<dbReference type="EMBL" id="JBCLYO010000002">
    <property type="protein sequence ID" value="KAL0092179.1"/>
    <property type="molecule type" value="Genomic_DNA"/>
</dbReference>
<dbReference type="NCBIfam" id="TIGR01197">
    <property type="entry name" value="nramp"/>
    <property type="match status" value="1"/>
</dbReference>
<evidence type="ECO:0000313" key="8">
    <source>
        <dbReference type="Proteomes" id="UP001448207"/>
    </source>
</evidence>
<accession>A0ABR3AJ69</accession>
<evidence type="ECO:0000313" key="7">
    <source>
        <dbReference type="EMBL" id="KAL0092179.1"/>
    </source>
</evidence>
<comment type="caution">
    <text evidence="6">The sequence shown here is derived from an EMBL/GenBank/DDBJ whole genome shotgun (WGS) entry which is preliminary data.</text>
</comment>
<feature type="transmembrane region" description="Helical" evidence="5">
    <location>
        <begin position="165"/>
        <end position="185"/>
    </location>
</feature>
<feature type="transmembrane region" description="Helical" evidence="5">
    <location>
        <begin position="126"/>
        <end position="144"/>
    </location>
</feature>
<feature type="transmembrane region" description="Helical" evidence="5">
    <location>
        <begin position="322"/>
        <end position="347"/>
    </location>
</feature>